<reference evidence="1" key="1">
    <citation type="submission" date="2023-10" db="EMBL/GenBank/DDBJ databases">
        <title>Chromosome-level genome of the transformable northern wattle, Acacia crassicarpa.</title>
        <authorList>
            <person name="Massaro I."/>
            <person name="Sinha N.R."/>
            <person name="Poethig S."/>
            <person name="Leichty A.R."/>
        </authorList>
    </citation>
    <scope>NUCLEOTIDE SEQUENCE</scope>
    <source>
        <strain evidence="1">Acra3RX</strain>
        <tissue evidence="1">Leaf</tissue>
    </source>
</reference>
<gene>
    <name evidence="1" type="ORF">QN277_003427</name>
</gene>
<protein>
    <submittedName>
        <fullName evidence="1">Uncharacterized protein</fullName>
    </submittedName>
</protein>
<dbReference type="AlphaFoldDB" id="A0AAE1MAU5"/>
<comment type="caution">
    <text evidence="1">The sequence shown here is derived from an EMBL/GenBank/DDBJ whole genome shotgun (WGS) entry which is preliminary data.</text>
</comment>
<name>A0AAE1MAU5_9FABA</name>
<dbReference type="Proteomes" id="UP001293593">
    <property type="component" value="Unassembled WGS sequence"/>
</dbReference>
<sequence length="23" mass="2664">MIAYWAQWLDGESEGGEEEKDGY</sequence>
<evidence type="ECO:0000313" key="2">
    <source>
        <dbReference type="Proteomes" id="UP001293593"/>
    </source>
</evidence>
<keyword evidence="2" id="KW-1185">Reference proteome</keyword>
<organism evidence="1 2">
    <name type="scientific">Acacia crassicarpa</name>
    <name type="common">northern wattle</name>
    <dbReference type="NCBI Taxonomy" id="499986"/>
    <lineage>
        <taxon>Eukaryota</taxon>
        <taxon>Viridiplantae</taxon>
        <taxon>Streptophyta</taxon>
        <taxon>Embryophyta</taxon>
        <taxon>Tracheophyta</taxon>
        <taxon>Spermatophyta</taxon>
        <taxon>Magnoliopsida</taxon>
        <taxon>eudicotyledons</taxon>
        <taxon>Gunneridae</taxon>
        <taxon>Pentapetalae</taxon>
        <taxon>rosids</taxon>
        <taxon>fabids</taxon>
        <taxon>Fabales</taxon>
        <taxon>Fabaceae</taxon>
        <taxon>Caesalpinioideae</taxon>
        <taxon>mimosoid clade</taxon>
        <taxon>Acacieae</taxon>
        <taxon>Acacia</taxon>
    </lineage>
</organism>
<evidence type="ECO:0000313" key="1">
    <source>
        <dbReference type="EMBL" id="KAK4260287.1"/>
    </source>
</evidence>
<accession>A0AAE1MAU5</accession>
<dbReference type="EMBL" id="JAWXYG010000010">
    <property type="protein sequence ID" value="KAK4260287.1"/>
    <property type="molecule type" value="Genomic_DNA"/>
</dbReference>
<proteinExistence type="predicted"/>